<evidence type="ECO:0000256" key="2">
    <source>
        <dbReference type="SAM" id="Phobius"/>
    </source>
</evidence>
<feature type="region of interest" description="Disordered" evidence="1">
    <location>
        <begin position="514"/>
        <end position="587"/>
    </location>
</feature>
<evidence type="ECO:0000313" key="4">
    <source>
        <dbReference type="Proteomes" id="UP000664277"/>
    </source>
</evidence>
<protein>
    <submittedName>
        <fullName evidence="3">Uncharacterized protein</fullName>
    </submittedName>
</protein>
<feature type="region of interest" description="Disordered" evidence="1">
    <location>
        <begin position="623"/>
        <end position="646"/>
    </location>
</feature>
<keyword evidence="2" id="KW-0472">Membrane</keyword>
<name>A0A8J7TMJ2_9BACT</name>
<feature type="transmembrane region" description="Helical" evidence="2">
    <location>
        <begin position="192"/>
        <end position="213"/>
    </location>
</feature>
<proteinExistence type="predicted"/>
<feature type="compositionally biased region" description="Polar residues" evidence="1">
    <location>
        <begin position="854"/>
        <end position="868"/>
    </location>
</feature>
<feature type="transmembrane region" description="Helical" evidence="2">
    <location>
        <begin position="20"/>
        <end position="40"/>
    </location>
</feature>
<dbReference type="EMBL" id="JAFLCK010000007">
    <property type="protein sequence ID" value="MBN8660028.1"/>
    <property type="molecule type" value="Genomic_DNA"/>
</dbReference>
<feature type="transmembrane region" description="Helical" evidence="2">
    <location>
        <begin position="312"/>
        <end position="345"/>
    </location>
</feature>
<feature type="compositionally biased region" description="Basic and acidic residues" evidence="1">
    <location>
        <begin position="542"/>
        <end position="553"/>
    </location>
</feature>
<feature type="compositionally biased region" description="Low complexity" evidence="1">
    <location>
        <begin position="1044"/>
        <end position="1055"/>
    </location>
</feature>
<evidence type="ECO:0000256" key="1">
    <source>
        <dbReference type="SAM" id="MobiDB-lite"/>
    </source>
</evidence>
<accession>A0A8J7TMJ2</accession>
<feature type="transmembrane region" description="Helical" evidence="2">
    <location>
        <begin position="225"/>
        <end position="247"/>
    </location>
</feature>
<comment type="caution">
    <text evidence="3">The sequence shown here is derived from an EMBL/GenBank/DDBJ whole genome shotgun (WGS) entry which is preliminary data.</text>
</comment>
<feature type="transmembrane region" description="Helical" evidence="2">
    <location>
        <begin position="352"/>
        <end position="369"/>
    </location>
</feature>
<feature type="transmembrane region" description="Helical" evidence="2">
    <location>
        <begin position="268"/>
        <end position="292"/>
    </location>
</feature>
<feature type="region of interest" description="Disordered" evidence="1">
    <location>
        <begin position="1029"/>
        <end position="1132"/>
    </location>
</feature>
<dbReference type="Proteomes" id="UP000664277">
    <property type="component" value="Unassembled WGS sequence"/>
</dbReference>
<keyword evidence="2" id="KW-1133">Transmembrane helix</keyword>
<feature type="transmembrane region" description="Helical" evidence="2">
    <location>
        <begin position="389"/>
        <end position="408"/>
    </location>
</feature>
<keyword evidence="2" id="KW-0812">Transmembrane</keyword>
<feature type="compositionally biased region" description="Polar residues" evidence="1">
    <location>
        <begin position="1056"/>
        <end position="1066"/>
    </location>
</feature>
<sequence length="1780" mass="180931">MKVENGINGKKTSLIMARRLTAVVASFMLFLILNCGAATAQTFTPDGQGMTGNDGRPLGQDANDTDPTARYIYDAPGQTTLVTEQAEQNTDAVAQNVEAKLWPAFGSYNETYEGLAAFWGDDIVSNFFANIGQVIGKWLSEFINGWIADAVQFLTGFLRIFVLNPNIATNGLAASGGASDDISPYIRQGADVMYGIAVDLLLLLFILCIWKYWAEAAWRGGGNLMGAVGRLIFTAGLMLAWPTIYAFEIQISNEMIRAIYFNSADQVAMLDAAMAAAVKAGLVAGAGLLANATAPVAGQVFGGLLGGGPGGLILGTVGSLVAFVGLILYLVIGGILIAQLIYILILKAIQTALLCAQYMFAPIFLVFFATPDTESVTAGFVRSFVEVSLWTFVWVGLLKIMVVVVLSDFNPWGKIIMAIGVLQIMIQVPTFLARAQISPMSDFISAGLITGGLLSAGKALGNTMGNRAMHLANAVGNFNYAGAKGMPKSQNVDLNVPQGVNNQGLLDAKRQAERNGTVGPDKGAKGPDGQPLNPVGPNGPKKPGENDPNKKVDPNAPVPPGKNINPATGKADGAPGAGLNAASKTGQDPSLAANAAGAAGKGLATAATAAGIGAAMAAAQAPGLTTGPGQNGQQDADAARRGDMTAQQAADALKALKDGTAAGAGAKGAVAPDAKDLKSATAAPGAKDANAAAEGKVPGVDAKLQDKKGVDGKANAASTAAALAGAAKDLKPGDIAGAMGKDGQPKPGAATPGKSEMDVDVERDAAGNATAAGAAAALNSLKGANDGTGKGTAEVKGPDGTAKGSLKVPGTGDPANPQVTTDVKGNLVSKPGAAPTAKTVVPPQGSAALGDATKSINRGTADPTTVAVNTDVAPEGDPGAPLQQGKGVLPTAPGAKIDTTTPEGKLNAADLAAAAAGGAVNAAGRLAQNGQVQVQGAGPGKAQTGASQTVSANLATQQTGAAVGGIPAVPPSVNAALEQPQQDFDPTTQRQDVSATVARPGAVGPQAQASVNPADLAAAAGTAAAAAGARQNTQQVTGRVVSPGARSGAGSSASAPQTQFTQSVAGGNNGSPPPPPVNYSNMATPEDDSEGYNNGPGGGSAGNIGNIPPTGPRPQGPQPAGPPTHPDVIEGYNQAGYNKVPFRVAAANIRLAQGATIGRSNTGSNYAVYDSQGHVMHYRFDENASQEQKGMAIIAGAYGELMSTDAEAFDAARVSAINAGEHKPQGAMERMSAGILAYNGSSWTQTAAAKQRFARSMAKHAAIGSQAYVTGEQGNAYTEFLENRYGKMDDDRQAEAVHIMTTDATPESGWSWRLQPATEALIQNGIGINPLNRACAANGSILRAPQWLRGPAIRGSAAYLESKANQSIPEGTHPMVKDSWYANQAQVLAPEVTACVGALTLATGDVEVCRQTDMVDKVVSMVPVGGKPEDYVGAYNSLKAGTHVVSNMIASGGGGGGSMSMPSQRVSASGGGVSGGVVTTSVSGSVVGGGGGMNNVDMDLLVDSPSQSGAMPNINPASINLGNQSMPGANTNVNVRTHAQQGGGQNLGNISMRVPGGSVGAGQGNVQIGSIQNMGSSGNRAPDQVTVDVEIGSDGAPGSSAGDIQNSALNAALQHYGGDKSDLVKNVVVDLRSAGMSWSDIQNPNLLATAIQSYSTNPNSLPQVSIASNAMGADSVTTADVQLVQDMQDADPRWDARSIDYGAIYTSRCIVEAHMADPQAYGQPYLTKDYVDKVRLDPRFRPREVPRRGANGQVGYGERTPVPPDIILNHLQDQMRRYGG</sequence>
<feature type="region of interest" description="Disordered" evidence="1">
    <location>
        <begin position="780"/>
        <end position="902"/>
    </location>
</feature>
<evidence type="ECO:0000313" key="3">
    <source>
        <dbReference type="EMBL" id="MBN8660028.1"/>
    </source>
</evidence>
<gene>
    <name evidence="3" type="ORF">J0M35_06665</name>
</gene>
<feature type="region of interest" description="Disordered" evidence="1">
    <location>
        <begin position="734"/>
        <end position="758"/>
    </location>
</feature>
<organism evidence="3 4">
    <name type="scientific">Candidatus Obscuribacter phosphatis</name>
    <dbReference type="NCBI Taxonomy" id="1906157"/>
    <lineage>
        <taxon>Bacteria</taxon>
        <taxon>Bacillati</taxon>
        <taxon>Candidatus Melainabacteria</taxon>
        <taxon>Candidatus Obscuribacterales</taxon>
        <taxon>Candidatus Obscuribacteraceae</taxon>
        <taxon>Candidatus Obscuribacter</taxon>
    </lineage>
</organism>
<feature type="transmembrane region" description="Helical" evidence="2">
    <location>
        <begin position="415"/>
        <end position="433"/>
    </location>
</feature>
<feature type="compositionally biased region" description="Pro residues" evidence="1">
    <location>
        <begin position="1109"/>
        <end position="1125"/>
    </location>
</feature>
<reference evidence="3" key="1">
    <citation type="submission" date="2021-02" db="EMBL/GenBank/DDBJ databases">
        <title>Genome-Resolved Metagenomics of a Microbial Community Performing Photosynthetic Biological Nutrient Removal.</title>
        <authorList>
            <person name="Mcdaniel E.A."/>
        </authorList>
    </citation>
    <scope>NUCLEOTIDE SEQUENCE</scope>
    <source>
        <strain evidence="3">UWPOB_OBS1</strain>
    </source>
</reference>
<feature type="region of interest" description="Disordered" evidence="1">
    <location>
        <begin position="1743"/>
        <end position="1765"/>
    </location>
</feature>
<feature type="compositionally biased region" description="Low complexity" evidence="1">
    <location>
        <begin position="531"/>
        <end position="541"/>
    </location>
</feature>